<proteinExistence type="predicted"/>
<sequence length="42" mass="4734">MVINGFYLGGRVWCDCVNLKTQREYRAGNLTGQENREGDQAA</sequence>
<dbReference type="Proteomes" id="UP000238479">
    <property type="component" value="Chromosome 7"/>
</dbReference>
<evidence type="ECO:0000313" key="2">
    <source>
        <dbReference type="Proteomes" id="UP000238479"/>
    </source>
</evidence>
<reference evidence="1 2" key="1">
    <citation type="journal article" date="2018" name="Nat. Genet.">
        <title>The Rosa genome provides new insights in the design of modern roses.</title>
        <authorList>
            <person name="Bendahmane M."/>
        </authorList>
    </citation>
    <scope>NUCLEOTIDE SEQUENCE [LARGE SCALE GENOMIC DNA]</scope>
    <source>
        <strain evidence="2">cv. Old Blush</strain>
    </source>
</reference>
<evidence type="ECO:0000313" key="1">
    <source>
        <dbReference type="EMBL" id="PRQ16547.1"/>
    </source>
</evidence>
<keyword evidence="2" id="KW-1185">Reference proteome</keyword>
<protein>
    <submittedName>
        <fullName evidence="1">Uncharacterized protein</fullName>
    </submittedName>
</protein>
<gene>
    <name evidence="1" type="ORF">RchiOBHm_Chr7g0185421</name>
</gene>
<dbReference type="Gramene" id="PRQ16547">
    <property type="protein sequence ID" value="PRQ16547"/>
    <property type="gene ID" value="RchiOBHm_Chr7g0185421"/>
</dbReference>
<name>A0A2P6P3N8_ROSCH</name>
<accession>A0A2P6P3N8</accession>
<comment type="caution">
    <text evidence="1">The sequence shown here is derived from an EMBL/GenBank/DDBJ whole genome shotgun (WGS) entry which is preliminary data.</text>
</comment>
<dbReference type="EMBL" id="PDCK01000045">
    <property type="protein sequence ID" value="PRQ16547.1"/>
    <property type="molecule type" value="Genomic_DNA"/>
</dbReference>
<dbReference type="AlphaFoldDB" id="A0A2P6P3N8"/>
<organism evidence="1 2">
    <name type="scientific">Rosa chinensis</name>
    <name type="common">China rose</name>
    <dbReference type="NCBI Taxonomy" id="74649"/>
    <lineage>
        <taxon>Eukaryota</taxon>
        <taxon>Viridiplantae</taxon>
        <taxon>Streptophyta</taxon>
        <taxon>Embryophyta</taxon>
        <taxon>Tracheophyta</taxon>
        <taxon>Spermatophyta</taxon>
        <taxon>Magnoliopsida</taxon>
        <taxon>eudicotyledons</taxon>
        <taxon>Gunneridae</taxon>
        <taxon>Pentapetalae</taxon>
        <taxon>rosids</taxon>
        <taxon>fabids</taxon>
        <taxon>Rosales</taxon>
        <taxon>Rosaceae</taxon>
        <taxon>Rosoideae</taxon>
        <taxon>Rosoideae incertae sedis</taxon>
        <taxon>Rosa</taxon>
    </lineage>
</organism>